<evidence type="ECO:0000259" key="5">
    <source>
        <dbReference type="Pfam" id="PF25876"/>
    </source>
</evidence>
<dbReference type="Pfam" id="PF25967">
    <property type="entry name" value="RND-MFP_C"/>
    <property type="match status" value="1"/>
</dbReference>
<dbReference type="GO" id="GO:0015562">
    <property type="term" value="F:efflux transmembrane transporter activity"/>
    <property type="evidence" value="ECO:0007669"/>
    <property type="project" value="TreeGrafter"/>
</dbReference>
<feature type="domain" description="Multidrug resistance protein MdtA-like alpha-helical hairpin" evidence="5">
    <location>
        <begin position="110"/>
        <end position="172"/>
    </location>
</feature>
<dbReference type="PANTHER" id="PTHR30469">
    <property type="entry name" value="MULTIDRUG RESISTANCE PROTEIN MDTA"/>
    <property type="match status" value="1"/>
</dbReference>
<feature type="domain" description="Multidrug resistance protein MdtA-like C-terminal permuted SH3" evidence="7">
    <location>
        <begin position="295"/>
        <end position="349"/>
    </location>
</feature>
<dbReference type="SUPFAM" id="SSF111369">
    <property type="entry name" value="HlyD-like secretion proteins"/>
    <property type="match status" value="1"/>
</dbReference>
<dbReference type="NCBIfam" id="TIGR01730">
    <property type="entry name" value="RND_mfp"/>
    <property type="match status" value="1"/>
</dbReference>
<evidence type="ECO:0000256" key="2">
    <source>
        <dbReference type="ARBA" id="ARBA00009477"/>
    </source>
</evidence>
<dbReference type="Gene3D" id="1.10.287.470">
    <property type="entry name" value="Helix hairpin bin"/>
    <property type="match status" value="1"/>
</dbReference>
<reference evidence="8 9" key="1">
    <citation type="submission" date="2020-07" db="EMBL/GenBank/DDBJ databases">
        <authorList>
            <person name="Maaloum M."/>
        </authorList>
    </citation>
    <scope>NUCLEOTIDE SEQUENCE [LARGE SCALE GENOMIC DNA]</scope>
    <source>
        <strain evidence="8 9">GCS-AN-3</strain>
    </source>
</reference>
<organism evidence="8 9">
    <name type="scientific">Ottowia beijingensis</name>
    <dbReference type="NCBI Taxonomy" id="1207057"/>
    <lineage>
        <taxon>Bacteria</taxon>
        <taxon>Pseudomonadati</taxon>
        <taxon>Pseudomonadota</taxon>
        <taxon>Betaproteobacteria</taxon>
        <taxon>Burkholderiales</taxon>
        <taxon>Comamonadaceae</taxon>
        <taxon>Ottowia</taxon>
    </lineage>
</organism>
<feature type="domain" description="Multidrug resistance protein MdtA-like barrel-sandwich hybrid" evidence="6">
    <location>
        <begin position="66"/>
        <end position="204"/>
    </location>
</feature>
<accession>A0A853IWR7</accession>
<comment type="subcellular location">
    <subcellularLocation>
        <location evidence="1">Cell envelope</location>
    </subcellularLocation>
</comment>
<feature type="signal peptide" evidence="4">
    <location>
        <begin position="1"/>
        <end position="39"/>
    </location>
</feature>
<evidence type="ECO:0000259" key="7">
    <source>
        <dbReference type="Pfam" id="PF25967"/>
    </source>
</evidence>
<name>A0A853IWR7_9BURK</name>
<evidence type="ECO:0000256" key="4">
    <source>
        <dbReference type="SAM" id="SignalP"/>
    </source>
</evidence>
<dbReference type="GO" id="GO:1990281">
    <property type="term" value="C:efflux pump complex"/>
    <property type="evidence" value="ECO:0007669"/>
    <property type="project" value="TreeGrafter"/>
</dbReference>
<keyword evidence="9" id="KW-1185">Reference proteome</keyword>
<comment type="similarity">
    <text evidence="2">Belongs to the membrane fusion protein (MFP) (TC 8.A.1) family.</text>
</comment>
<dbReference type="Gene3D" id="2.40.420.20">
    <property type="match status" value="1"/>
</dbReference>
<keyword evidence="4" id="KW-0732">Signal</keyword>
<dbReference type="Pfam" id="PF25876">
    <property type="entry name" value="HH_MFP_RND"/>
    <property type="match status" value="1"/>
</dbReference>
<evidence type="ECO:0000313" key="8">
    <source>
        <dbReference type="EMBL" id="NZA02801.1"/>
    </source>
</evidence>
<dbReference type="InterPro" id="IPR006143">
    <property type="entry name" value="RND_pump_MFP"/>
</dbReference>
<keyword evidence="3" id="KW-0813">Transport</keyword>
<dbReference type="Gene3D" id="2.40.50.100">
    <property type="match status" value="1"/>
</dbReference>
<gene>
    <name evidence="8" type="ORF">H0I39_15540</name>
</gene>
<evidence type="ECO:0000256" key="1">
    <source>
        <dbReference type="ARBA" id="ARBA00004196"/>
    </source>
</evidence>
<comment type="caution">
    <text evidence="8">The sequence shown here is derived from an EMBL/GenBank/DDBJ whole genome shotgun (WGS) entry which is preliminary data.</text>
</comment>
<dbReference type="Gene3D" id="2.40.30.170">
    <property type="match status" value="1"/>
</dbReference>
<proteinExistence type="inferred from homology"/>
<evidence type="ECO:0000256" key="3">
    <source>
        <dbReference type="ARBA" id="ARBA00022448"/>
    </source>
</evidence>
<dbReference type="PANTHER" id="PTHR30469:SF18">
    <property type="entry name" value="RESISTANCE-NODULATION-CELL DIVISION (RND) EFFLUX MEMBRANE FUSION PROTEIN-RELATED"/>
    <property type="match status" value="1"/>
</dbReference>
<dbReference type="InterPro" id="IPR058624">
    <property type="entry name" value="MdtA-like_HH"/>
</dbReference>
<dbReference type="EMBL" id="JACCKX010000001">
    <property type="protein sequence ID" value="NZA02801.1"/>
    <property type="molecule type" value="Genomic_DNA"/>
</dbReference>
<dbReference type="InterPro" id="IPR058627">
    <property type="entry name" value="MdtA-like_C"/>
</dbReference>
<dbReference type="Proteomes" id="UP000589716">
    <property type="component" value="Unassembled WGS sequence"/>
</dbReference>
<sequence>MNLKSKCFVLALGHRSAATPLRAVGLALALSVLAGQAQSAELPVVAVQSAQRAQMATYDGQVEALRQAVIAAQVPGSVLELNVRAGDAVRAGQVLLRIDARAAEQSAAASSAQVAAARAALDVAATELARKRALAQKNYISKGALEQAESQYRAAQAQVNAQSAQASAARTQTGFHVVRAPFDGIVAQLTVERGDMAMPGRPLMTVYDPGALRVTAHVPASALQGGASGAQVLLSGSDAAVAPARVQVLPTVDPQSLTQQVRVDLPAGTAAAPGQFARLQLAGAAVDAAAAKRLFVPASAVVRRAEVTAVYVMGADKRPQLRQLRLGPVQGDQVEVLSGLDAGEQLITDPQAATRVVAGGVDSMTSLRSMISASPLMTALARHDSSWVMRPQGASSTAAGRGRAPSGTVMTCGAEGY</sequence>
<dbReference type="InterPro" id="IPR058625">
    <property type="entry name" value="MdtA-like_BSH"/>
</dbReference>
<evidence type="ECO:0000259" key="6">
    <source>
        <dbReference type="Pfam" id="PF25917"/>
    </source>
</evidence>
<evidence type="ECO:0000313" key="9">
    <source>
        <dbReference type="Proteomes" id="UP000589716"/>
    </source>
</evidence>
<feature type="chain" id="PRO_5033036594" evidence="4">
    <location>
        <begin position="40"/>
        <end position="417"/>
    </location>
</feature>
<dbReference type="AlphaFoldDB" id="A0A853IWR7"/>
<protein>
    <submittedName>
        <fullName evidence="8">Efflux RND transporter periplasmic adaptor subunit</fullName>
    </submittedName>
</protein>
<dbReference type="Pfam" id="PF25917">
    <property type="entry name" value="BSH_RND"/>
    <property type="match status" value="1"/>
</dbReference>